<name>E4RQQ9_LEAB4</name>
<reference evidence="9 10" key="2">
    <citation type="journal article" date="2011" name="Stand. Genomic Sci.">
        <title>Complete genome sequence of Leadbetterella byssophila type strain (4M15).</title>
        <authorList>
            <person name="Abt B."/>
            <person name="Teshima H."/>
            <person name="Lucas S."/>
            <person name="Lapidus A."/>
            <person name="Del Rio T.G."/>
            <person name="Nolan M."/>
            <person name="Tice H."/>
            <person name="Cheng J.F."/>
            <person name="Pitluck S."/>
            <person name="Liolios K."/>
            <person name="Pagani I."/>
            <person name="Ivanova N."/>
            <person name="Mavromatis K."/>
            <person name="Pati A."/>
            <person name="Tapia R."/>
            <person name="Han C."/>
            <person name="Goodwin L."/>
            <person name="Chen A."/>
            <person name="Palaniappan K."/>
            <person name="Land M."/>
            <person name="Hauser L."/>
            <person name="Chang Y.J."/>
            <person name="Jeffries C.D."/>
            <person name="Rohde M."/>
            <person name="Goker M."/>
            <person name="Tindall B.J."/>
            <person name="Detter J.C."/>
            <person name="Woyke T."/>
            <person name="Bristow J."/>
            <person name="Eisen J.A."/>
            <person name="Markowitz V."/>
            <person name="Hugenholtz P."/>
            <person name="Klenk H.P."/>
            <person name="Kyrpides N.C."/>
        </authorList>
    </citation>
    <scope>NUCLEOTIDE SEQUENCE [LARGE SCALE GENOMIC DNA]</scope>
    <source>
        <strain evidence="10">DSM 17132 / JCM 16389 / KACC 11308 / NBRC 106382 / 4M15</strain>
    </source>
</reference>
<protein>
    <recommendedName>
        <fullName evidence="6 7">Methionine aminopeptidase</fullName>
        <shortName evidence="6">MAP</shortName>
        <shortName evidence="6">MetAP</shortName>
        <ecNumber evidence="6 7">3.4.11.18</ecNumber>
    </recommendedName>
    <alternativeName>
        <fullName evidence="6">Peptidase M</fullName>
    </alternativeName>
</protein>
<feature type="binding site" evidence="6">
    <location>
        <position position="177"/>
    </location>
    <ligand>
        <name>substrate</name>
    </ligand>
</feature>
<evidence type="ECO:0000256" key="6">
    <source>
        <dbReference type="HAMAP-Rule" id="MF_01974"/>
    </source>
</evidence>
<evidence type="ECO:0000313" key="10">
    <source>
        <dbReference type="Proteomes" id="UP000007435"/>
    </source>
</evidence>
<evidence type="ECO:0000313" key="9">
    <source>
        <dbReference type="EMBL" id="ADQ17515.1"/>
    </source>
</evidence>
<dbReference type="EMBL" id="CP002305">
    <property type="protein sequence ID" value="ADQ17515.1"/>
    <property type="molecule type" value="Genomic_DNA"/>
</dbReference>
<dbReference type="Gene3D" id="3.90.230.10">
    <property type="entry name" value="Creatinase/methionine aminopeptidase superfamily"/>
    <property type="match status" value="1"/>
</dbReference>
<feature type="binding site" evidence="6">
    <location>
        <position position="107"/>
    </location>
    <ligand>
        <name>a divalent metal cation</name>
        <dbReference type="ChEBI" id="CHEBI:60240"/>
        <label>2</label>
        <note>catalytic</note>
    </ligand>
</feature>
<evidence type="ECO:0000256" key="5">
    <source>
        <dbReference type="ARBA" id="ARBA00022801"/>
    </source>
</evidence>
<dbReference type="HAMAP" id="MF_01974">
    <property type="entry name" value="MetAP_1"/>
    <property type="match status" value="1"/>
</dbReference>
<proteinExistence type="inferred from homology"/>
<evidence type="ECO:0000259" key="8">
    <source>
        <dbReference type="Pfam" id="PF00557"/>
    </source>
</evidence>
<feature type="binding site" evidence="6">
    <location>
        <position position="234"/>
    </location>
    <ligand>
        <name>a divalent metal cation</name>
        <dbReference type="ChEBI" id="CHEBI:60240"/>
        <label>1</label>
    </ligand>
</feature>
<evidence type="ECO:0000256" key="2">
    <source>
        <dbReference type="ARBA" id="ARBA00022438"/>
    </source>
</evidence>
<evidence type="ECO:0000256" key="7">
    <source>
        <dbReference type="RuleBase" id="RU003653"/>
    </source>
</evidence>
<comment type="catalytic activity">
    <reaction evidence="6 7">
        <text>Release of N-terminal amino acids, preferentially methionine, from peptides and arylamides.</text>
        <dbReference type="EC" id="3.4.11.18"/>
    </reaction>
</comment>
<dbReference type="KEGG" id="lby:Lbys_1809"/>
<dbReference type="Pfam" id="PF00557">
    <property type="entry name" value="Peptidase_M24"/>
    <property type="match status" value="1"/>
</dbReference>
<dbReference type="GO" id="GO:0006508">
    <property type="term" value="P:proteolysis"/>
    <property type="evidence" value="ECO:0007669"/>
    <property type="project" value="UniProtKB-KW"/>
</dbReference>
<dbReference type="HOGENOM" id="CLU_015857_0_1_10"/>
<dbReference type="PANTHER" id="PTHR43330">
    <property type="entry name" value="METHIONINE AMINOPEPTIDASE"/>
    <property type="match status" value="1"/>
</dbReference>
<comment type="cofactor">
    <cofactor evidence="6">
        <name>Co(2+)</name>
        <dbReference type="ChEBI" id="CHEBI:48828"/>
    </cofactor>
    <cofactor evidence="6">
        <name>Zn(2+)</name>
        <dbReference type="ChEBI" id="CHEBI:29105"/>
    </cofactor>
    <cofactor evidence="6">
        <name>Mn(2+)</name>
        <dbReference type="ChEBI" id="CHEBI:29035"/>
    </cofactor>
    <cofactor evidence="6">
        <name>Fe(2+)</name>
        <dbReference type="ChEBI" id="CHEBI:29033"/>
    </cofactor>
    <text evidence="6">Binds 2 divalent metal cations per subunit. Has a high-affinity and a low affinity metal-binding site. The true nature of the physiological cofactor is under debate. The enzyme is active with cobalt, zinc, manganese or divalent iron ions. Most likely, methionine aminopeptidases function as mononuclear Fe(2+)-metalloproteases under physiological conditions, and the catalytically relevant metal-binding site has been assigned to the histidine-containing high-affinity site.</text>
</comment>
<dbReference type="PANTHER" id="PTHR43330:SF27">
    <property type="entry name" value="METHIONINE AMINOPEPTIDASE"/>
    <property type="match status" value="1"/>
</dbReference>
<comment type="similarity">
    <text evidence="6">Belongs to the peptidase M24A family. Methionine aminopeptidase type 1 subfamily.</text>
</comment>
<evidence type="ECO:0000256" key="1">
    <source>
        <dbReference type="ARBA" id="ARBA00002521"/>
    </source>
</evidence>
<keyword evidence="5 6" id="KW-0378">Hydrolase</keyword>
<dbReference type="InterPro" id="IPR000994">
    <property type="entry name" value="Pept_M24"/>
</dbReference>
<keyword evidence="10" id="KW-1185">Reference proteome</keyword>
<dbReference type="SUPFAM" id="SSF55920">
    <property type="entry name" value="Creatinase/aminopeptidase"/>
    <property type="match status" value="1"/>
</dbReference>
<keyword evidence="4 6" id="KW-0479">Metal-binding</keyword>
<dbReference type="OrthoDB" id="9802055at2"/>
<dbReference type="eggNOG" id="COG0024">
    <property type="taxonomic scope" value="Bacteria"/>
</dbReference>
<dbReference type="InterPro" id="IPR002467">
    <property type="entry name" value="Pept_M24A_MAP1"/>
</dbReference>
<dbReference type="GO" id="GO:0005829">
    <property type="term" value="C:cytosol"/>
    <property type="evidence" value="ECO:0007669"/>
    <property type="project" value="TreeGrafter"/>
</dbReference>
<dbReference type="NCBIfam" id="TIGR00500">
    <property type="entry name" value="met_pdase_I"/>
    <property type="match status" value="1"/>
</dbReference>
<dbReference type="EC" id="3.4.11.18" evidence="6 7"/>
<feature type="binding site" evidence="6">
    <location>
        <position position="107"/>
    </location>
    <ligand>
        <name>a divalent metal cation</name>
        <dbReference type="ChEBI" id="CHEBI:60240"/>
        <label>1</label>
    </ligand>
</feature>
<evidence type="ECO:0000256" key="3">
    <source>
        <dbReference type="ARBA" id="ARBA00022670"/>
    </source>
</evidence>
<keyword evidence="3 6" id="KW-0645">Protease</keyword>
<evidence type="ECO:0000256" key="4">
    <source>
        <dbReference type="ARBA" id="ARBA00022723"/>
    </source>
</evidence>
<accession>E4RQQ9</accession>
<dbReference type="Proteomes" id="UP000007435">
    <property type="component" value="Chromosome"/>
</dbReference>
<dbReference type="GO" id="GO:0070006">
    <property type="term" value="F:metalloaminopeptidase activity"/>
    <property type="evidence" value="ECO:0007669"/>
    <property type="project" value="UniProtKB-UniRule"/>
</dbReference>
<feature type="domain" description="Peptidase M24" evidence="8">
    <location>
        <begin position="14"/>
        <end position="240"/>
    </location>
</feature>
<feature type="binding site" evidence="6">
    <location>
        <position position="203"/>
    </location>
    <ligand>
        <name>a divalent metal cation</name>
        <dbReference type="ChEBI" id="CHEBI:60240"/>
        <label>2</label>
        <note>catalytic</note>
    </ligand>
</feature>
<dbReference type="AlphaFoldDB" id="E4RQQ9"/>
<dbReference type="PRINTS" id="PR00599">
    <property type="entry name" value="MAPEPTIDASE"/>
</dbReference>
<dbReference type="CDD" id="cd01086">
    <property type="entry name" value="MetAP1"/>
    <property type="match status" value="1"/>
</dbReference>
<feature type="binding site" evidence="6">
    <location>
        <position position="170"/>
    </location>
    <ligand>
        <name>a divalent metal cation</name>
        <dbReference type="ChEBI" id="CHEBI:60240"/>
        <label>2</label>
        <note>catalytic</note>
    </ligand>
</feature>
<dbReference type="GO" id="GO:0004239">
    <property type="term" value="F:initiator methionyl aminopeptidase activity"/>
    <property type="evidence" value="ECO:0007669"/>
    <property type="project" value="UniProtKB-UniRule"/>
</dbReference>
<feature type="binding site" evidence="6">
    <location>
        <position position="79"/>
    </location>
    <ligand>
        <name>substrate</name>
    </ligand>
</feature>
<reference key="1">
    <citation type="submission" date="2010-11" db="EMBL/GenBank/DDBJ databases">
        <title>The complete genome of Leadbetterella byssophila DSM 17132.</title>
        <authorList>
            <consortium name="US DOE Joint Genome Institute (JGI-PGF)"/>
            <person name="Lucas S."/>
            <person name="Copeland A."/>
            <person name="Lapidus A."/>
            <person name="Glavina del Rio T."/>
            <person name="Dalin E."/>
            <person name="Tice H."/>
            <person name="Bruce D."/>
            <person name="Goodwin L."/>
            <person name="Pitluck S."/>
            <person name="Kyrpides N."/>
            <person name="Mavromatis K."/>
            <person name="Ivanova N."/>
            <person name="Teshima H."/>
            <person name="Brettin T."/>
            <person name="Detter J.C."/>
            <person name="Han C."/>
            <person name="Tapia R."/>
            <person name="Land M."/>
            <person name="Hauser L."/>
            <person name="Markowitz V."/>
            <person name="Cheng J.-F."/>
            <person name="Hugenholtz P."/>
            <person name="Woyke T."/>
            <person name="Wu D."/>
            <person name="Tindall B."/>
            <person name="Pomrenke H.G."/>
            <person name="Brambilla E."/>
            <person name="Klenk H.-P."/>
            <person name="Eisen J.A."/>
        </authorList>
    </citation>
    <scope>NUCLEOTIDE SEQUENCE [LARGE SCALE GENOMIC DNA]</scope>
    <source>
        <strain>DSM 17132</strain>
    </source>
</reference>
<feature type="binding site" evidence="6">
    <location>
        <position position="234"/>
    </location>
    <ligand>
        <name>a divalent metal cation</name>
        <dbReference type="ChEBI" id="CHEBI:60240"/>
        <label>2</label>
        <note>catalytic</note>
    </ligand>
</feature>
<feature type="binding site" evidence="6">
    <location>
        <position position="96"/>
    </location>
    <ligand>
        <name>a divalent metal cation</name>
        <dbReference type="ChEBI" id="CHEBI:60240"/>
        <label>1</label>
    </ligand>
</feature>
<dbReference type="GO" id="GO:0046872">
    <property type="term" value="F:metal ion binding"/>
    <property type="evidence" value="ECO:0007669"/>
    <property type="project" value="UniProtKB-UniRule"/>
</dbReference>
<dbReference type="STRING" id="649349.Lbys_1809"/>
<sequence length="265" mass="29394">MKGVVLKSREEAEIIKANGDILGRAHGEVAKRIEEGVKTSLLDKIAEEFILDHQAKPSFKNYNGFPFSLCISVNEVVVHGFPNDRELKSGDIISVDCGVYKNGFHADSAYTYLVGEVDAKTKTLVKDTKASLYEGIKVVRPGQRIGDLGYAIQNYTEERGYGVVRELVGHGVGKNLHEGPDVPNYGKRGQGTKMEAGMVLAIEPMITLGKRFVVQERDGWTIRTEDRQPAAHFEHTVWLTPGGCEILTTFDYIEEVLKSKNLEVL</sequence>
<organism evidence="9 10">
    <name type="scientific">Leadbetterella byssophila (strain DSM 17132 / JCM 16389 / KACC 11308 / NBRC 106382 / 4M15)</name>
    <dbReference type="NCBI Taxonomy" id="649349"/>
    <lineage>
        <taxon>Bacteria</taxon>
        <taxon>Pseudomonadati</taxon>
        <taxon>Bacteroidota</taxon>
        <taxon>Cytophagia</taxon>
        <taxon>Cytophagales</taxon>
        <taxon>Leadbetterellaceae</taxon>
        <taxon>Leadbetterella</taxon>
    </lineage>
</organism>
<comment type="subunit">
    <text evidence="6">Monomer.</text>
</comment>
<dbReference type="InterPro" id="IPR001714">
    <property type="entry name" value="Pept_M24_MAP"/>
</dbReference>
<keyword evidence="2 6" id="KW-0031">Aminopeptidase</keyword>
<dbReference type="InterPro" id="IPR036005">
    <property type="entry name" value="Creatinase/aminopeptidase-like"/>
</dbReference>
<gene>
    <name evidence="6" type="primary">map</name>
    <name evidence="9" type="ordered locus">Lbys_1809</name>
</gene>
<comment type="function">
    <text evidence="1 6">Removes the N-terminal methionine from nascent proteins. The N-terminal methionine is often cleaved when the second residue in the primary sequence is small and uncharged (Met-Ala-, Cys, Gly, Pro, Ser, Thr, or Val). Requires deformylation of the N(alpha)-formylated initiator methionine before it can be hydrolyzed.</text>
</comment>
<dbReference type="RefSeq" id="WP_013408564.1">
    <property type="nucleotide sequence ID" value="NC_014655.1"/>
</dbReference>